<keyword evidence="1" id="KW-0472">Membrane</keyword>
<dbReference type="AlphaFoldDB" id="A0A9X0K0U7"/>
<gene>
    <name evidence="2" type="ORF">C797_02909</name>
</gene>
<evidence type="ECO:0000256" key="1">
    <source>
        <dbReference type="SAM" id="Phobius"/>
    </source>
</evidence>
<comment type="caution">
    <text evidence="2">The sequence shown here is derived from an EMBL/GenBank/DDBJ whole genome shotgun (WGS) entry which is preliminary data.</text>
</comment>
<keyword evidence="1" id="KW-0812">Transmembrane</keyword>
<dbReference type="EMBL" id="AMYJ01000002">
    <property type="protein sequence ID" value="KIU76248.1"/>
    <property type="molecule type" value="Genomic_DNA"/>
</dbReference>
<organism evidence="2 3">
    <name type="scientific">Bacillus thuringiensis Sbt003</name>
    <dbReference type="NCBI Taxonomy" id="1235825"/>
    <lineage>
        <taxon>Bacteria</taxon>
        <taxon>Bacillati</taxon>
        <taxon>Bacillota</taxon>
        <taxon>Bacilli</taxon>
        <taxon>Bacillales</taxon>
        <taxon>Bacillaceae</taxon>
        <taxon>Bacillus</taxon>
        <taxon>Bacillus cereus group</taxon>
    </lineage>
</organism>
<keyword evidence="1" id="KW-1133">Transmembrane helix</keyword>
<proteinExistence type="predicted"/>
<accession>A0A9X0K0U7</accession>
<protein>
    <submittedName>
        <fullName evidence="2">Transposase</fullName>
    </submittedName>
</protein>
<feature type="transmembrane region" description="Helical" evidence="1">
    <location>
        <begin position="75"/>
        <end position="94"/>
    </location>
</feature>
<reference evidence="2 3" key="1">
    <citation type="journal article" date="2015" name="Sci. Rep.">
        <title>The expression and crystallization of Cry65Aa require two C-termini, revealing a novel evolutionary strategy of Bacillus thuringiensis Cry proteins.</title>
        <authorList>
            <person name="Peng D.H."/>
            <person name="Pang C.Y."/>
            <person name="Wu H."/>
            <person name="Huang Q."/>
            <person name="Zheng J.S."/>
            <person name="Sun M."/>
        </authorList>
    </citation>
    <scope>NUCLEOTIDE SEQUENCE [LARGE SCALE GENOMIC DNA]</scope>
    <source>
        <strain evidence="2 3">Sbt003</strain>
    </source>
</reference>
<dbReference type="Proteomes" id="UP000032407">
    <property type="component" value="Unassembled WGS sequence"/>
</dbReference>
<evidence type="ECO:0000313" key="3">
    <source>
        <dbReference type="Proteomes" id="UP000032407"/>
    </source>
</evidence>
<evidence type="ECO:0000313" key="2">
    <source>
        <dbReference type="EMBL" id="KIU76248.1"/>
    </source>
</evidence>
<sequence length="101" mass="12111">MDKISIKSSNILGDTTYGSHKVRNYITNHETTYTIPPKSNAKAPWNVDWYLYKERHLVECFFNKTKHFRRIATRYVISWHLLFSLCVYRCHFSINTMNNSF</sequence>
<name>A0A9X0K0U7_BACTU</name>